<dbReference type="RefSeq" id="XP_022316534.1">
    <property type="nucleotide sequence ID" value="XM_022460826.1"/>
</dbReference>
<dbReference type="GeneID" id="111120125"/>
<evidence type="ECO:0000256" key="9">
    <source>
        <dbReference type="ARBA" id="ARBA00023306"/>
    </source>
</evidence>
<feature type="compositionally biased region" description="Polar residues" evidence="12">
    <location>
        <begin position="692"/>
        <end position="726"/>
    </location>
</feature>
<reference evidence="14 15" key="1">
    <citation type="submission" date="2025-04" db="UniProtKB">
        <authorList>
            <consortium name="RefSeq"/>
        </authorList>
    </citation>
    <scope>IDENTIFICATION</scope>
    <source>
        <tissue evidence="14 15">Whole sample</tissue>
    </source>
</reference>
<evidence type="ECO:0000256" key="5">
    <source>
        <dbReference type="ARBA" id="ARBA00022618"/>
    </source>
</evidence>
<dbReference type="InterPro" id="IPR031387">
    <property type="entry name" value="SPICE1"/>
</dbReference>
<dbReference type="GO" id="GO:0090307">
    <property type="term" value="P:mitotic spindle assembly"/>
    <property type="evidence" value="ECO:0007669"/>
    <property type="project" value="InterPro"/>
</dbReference>
<feature type="region of interest" description="Disordered" evidence="12">
    <location>
        <begin position="1"/>
        <end position="28"/>
    </location>
</feature>
<keyword evidence="9" id="KW-0131">Cell cycle</keyword>
<evidence type="ECO:0000313" key="16">
    <source>
        <dbReference type="RefSeq" id="XP_022316536.1"/>
    </source>
</evidence>
<dbReference type="GO" id="GO:0046599">
    <property type="term" value="P:regulation of centriole replication"/>
    <property type="evidence" value="ECO:0007669"/>
    <property type="project" value="TreeGrafter"/>
</dbReference>
<evidence type="ECO:0000256" key="8">
    <source>
        <dbReference type="ARBA" id="ARBA00023212"/>
    </source>
</evidence>
<dbReference type="PANTHER" id="PTHR31167:SF3">
    <property type="entry name" value="SPINDLE AND CENTRIOLE-ASSOCIATED PROTEIN 1"/>
    <property type="match status" value="1"/>
</dbReference>
<feature type="region of interest" description="Disordered" evidence="12">
    <location>
        <begin position="538"/>
        <end position="590"/>
    </location>
</feature>
<feature type="compositionally biased region" description="Low complexity" evidence="12">
    <location>
        <begin position="230"/>
        <end position="248"/>
    </location>
</feature>
<feature type="region of interest" description="Disordered" evidence="12">
    <location>
        <begin position="219"/>
        <end position="255"/>
    </location>
</feature>
<evidence type="ECO:0000313" key="17">
    <source>
        <dbReference type="RefSeq" id="XP_022316537.1"/>
    </source>
</evidence>
<dbReference type="KEGG" id="cvn:111120125"/>
<feature type="coiled-coil region" evidence="11">
    <location>
        <begin position="360"/>
        <end position="401"/>
    </location>
</feature>
<keyword evidence="7 11" id="KW-0175">Coiled coil</keyword>
<evidence type="ECO:0000256" key="1">
    <source>
        <dbReference type="ARBA" id="ARBA00004114"/>
    </source>
</evidence>
<evidence type="ECO:0000256" key="12">
    <source>
        <dbReference type="SAM" id="MobiDB-lite"/>
    </source>
</evidence>
<evidence type="ECO:0000256" key="3">
    <source>
        <dbReference type="ARBA" id="ARBA00018313"/>
    </source>
</evidence>
<keyword evidence="6" id="KW-0498">Mitosis</keyword>
<evidence type="ECO:0000313" key="13">
    <source>
        <dbReference type="Proteomes" id="UP000694844"/>
    </source>
</evidence>
<evidence type="ECO:0000256" key="11">
    <source>
        <dbReference type="SAM" id="Coils"/>
    </source>
</evidence>
<dbReference type="GO" id="GO:0005813">
    <property type="term" value="C:centrosome"/>
    <property type="evidence" value="ECO:0007669"/>
    <property type="project" value="TreeGrafter"/>
</dbReference>
<proteinExistence type="predicted"/>
<dbReference type="AlphaFoldDB" id="A0A8B8CQ38"/>
<keyword evidence="4" id="KW-0963">Cytoplasm</keyword>
<organism evidence="13 16">
    <name type="scientific">Crassostrea virginica</name>
    <name type="common">Eastern oyster</name>
    <dbReference type="NCBI Taxonomy" id="6565"/>
    <lineage>
        <taxon>Eukaryota</taxon>
        <taxon>Metazoa</taxon>
        <taxon>Spiralia</taxon>
        <taxon>Lophotrochozoa</taxon>
        <taxon>Mollusca</taxon>
        <taxon>Bivalvia</taxon>
        <taxon>Autobranchia</taxon>
        <taxon>Pteriomorphia</taxon>
        <taxon>Ostreida</taxon>
        <taxon>Ostreoidea</taxon>
        <taxon>Ostreidae</taxon>
        <taxon>Crassostrea</taxon>
    </lineage>
</organism>
<dbReference type="GO" id="GO:0005814">
    <property type="term" value="C:centriole"/>
    <property type="evidence" value="ECO:0007669"/>
    <property type="project" value="UniProtKB-SubCell"/>
</dbReference>
<dbReference type="GO" id="GO:0051310">
    <property type="term" value="P:metaphase chromosome alignment"/>
    <property type="evidence" value="ECO:0007669"/>
    <property type="project" value="TreeGrafter"/>
</dbReference>
<keyword evidence="13" id="KW-1185">Reference proteome</keyword>
<sequence length="788" mass="87540">MSFVRVRKSHSSGIPRKQRTHKKKPAWDDTIQDLTALKATPEEIAQRRAAHKSKNALAAKLEKISKERAKKQDLSISNAEARQLAVMKEVLYDQQQLHDVLSKSDRMMAVVKDLFGDDPRRFTGFPNVTTAPNAENSSRSRSIVAHLPDVKTRMETLSESMMDQSALNDLPETDSEDEEMEPIMYQPKMDLNRFQRFLEAEERNNTLSTISGQAHLSHLDQGPVQSTRIQDTQSLQTTQATQDDTCQTPPKKHNESIEILRSPKSAMNDTQKIKKTKRRVEPETTQHNSTFNLNELKKVLVQLENEIGDLETQTGRRPRAEQPRQESFSGYTMSLVDSVTKLSRYLKESEMRLKAEALLREQLTQDVKQLTSLIDALTSDIIQTQEEYNTLKSEYSKYREETRQEIRAMKACLVNAGLYIEAGPQPGETTPPRSRVPTQSTIPQGMPEPNISQSSQHSMAALPQHLIPTNMENLAAVLLSPPVRKTRIQQQPKQEAGPLPMMDFGQHLEEPSQPVPPPHPGSLQQQGHLDICDLEYPESSQEPAPVSKAIQEVRVSSGREDHRHPVQSNVNIPQDPRGSITQGAVSQGDGRATTVTQVGNQAAHVSVPRPTPLVQNMTAPPQQTGQPDLTLQIAQLNKQHEEAQKRLQALLEQQQNQQKQRDTAPPCGQYKLAVSAPSQPPYAGPVGKTSAPPISQTQQGPSRYTQQQHISNGVNQVNTETGQPPSAQRGLPAYPVSPPISPISQRSDNFTTIQGMNQTARVNTAPPYGITVSLPTVDLSLDSSPSPG</sequence>
<dbReference type="GO" id="GO:0005819">
    <property type="term" value="C:spindle"/>
    <property type="evidence" value="ECO:0007669"/>
    <property type="project" value="UniProtKB-SubCell"/>
</dbReference>
<gene>
    <name evidence="14 15 16 17" type="primary">LOC111120125</name>
</gene>
<feature type="region of interest" description="Disordered" evidence="12">
    <location>
        <begin position="485"/>
        <end position="526"/>
    </location>
</feature>
<keyword evidence="8" id="KW-0206">Cytoskeleton</keyword>
<evidence type="ECO:0000256" key="6">
    <source>
        <dbReference type="ARBA" id="ARBA00022776"/>
    </source>
</evidence>
<feature type="compositionally biased region" description="Polar residues" evidence="12">
    <location>
        <begin position="427"/>
        <end position="443"/>
    </location>
</feature>
<dbReference type="RefSeq" id="XP_022316537.1">
    <property type="nucleotide sequence ID" value="XM_022460829.1"/>
</dbReference>
<keyword evidence="5" id="KW-0132">Cell division</keyword>
<protein>
    <recommendedName>
        <fullName evidence="3">Spindle and centriole-associated protein 1</fullName>
    </recommendedName>
    <alternativeName>
        <fullName evidence="10">Coiled-coil domain-containing protein 52</fullName>
    </alternativeName>
</protein>
<feature type="region of interest" description="Disordered" evidence="12">
    <location>
        <begin position="266"/>
        <end position="285"/>
    </location>
</feature>
<dbReference type="RefSeq" id="XP_022316535.1">
    <property type="nucleotide sequence ID" value="XM_022460827.1"/>
</dbReference>
<evidence type="ECO:0000256" key="7">
    <source>
        <dbReference type="ARBA" id="ARBA00023054"/>
    </source>
</evidence>
<dbReference type="PANTHER" id="PTHR31167">
    <property type="entry name" value="SPINDLE AND CENTRIOLE ASSOCIATED PROTEIN 1 SPICE1"/>
    <property type="match status" value="1"/>
</dbReference>
<comment type="subcellular location">
    <subcellularLocation>
        <location evidence="1">Cytoplasm</location>
        <location evidence="1">Cytoskeleton</location>
        <location evidence="1">Microtubule organizing center</location>
        <location evidence="1">Centrosome</location>
        <location evidence="1">Centriole</location>
    </subcellularLocation>
    <subcellularLocation>
        <location evidence="2">Cytoplasm</location>
        <location evidence="2">Cytoskeleton</location>
        <location evidence="2">Spindle</location>
    </subcellularLocation>
</comment>
<evidence type="ECO:0000256" key="10">
    <source>
        <dbReference type="ARBA" id="ARBA00030722"/>
    </source>
</evidence>
<evidence type="ECO:0000256" key="4">
    <source>
        <dbReference type="ARBA" id="ARBA00022490"/>
    </source>
</evidence>
<feature type="compositionally biased region" description="Basic residues" evidence="12">
    <location>
        <begin position="1"/>
        <end position="24"/>
    </location>
</feature>
<dbReference type="Proteomes" id="UP000694844">
    <property type="component" value="Chromosome 2"/>
</dbReference>
<dbReference type="RefSeq" id="XP_022316536.1">
    <property type="nucleotide sequence ID" value="XM_022460828.1"/>
</dbReference>
<evidence type="ECO:0000313" key="14">
    <source>
        <dbReference type="RefSeq" id="XP_022316534.1"/>
    </source>
</evidence>
<name>A0A8B8CQ38_CRAVI</name>
<feature type="region of interest" description="Disordered" evidence="12">
    <location>
        <begin position="652"/>
        <end position="747"/>
    </location>
</feature>
<evidence type="ECO:0000313" key="15">
    <source>
        <dbReference type="RefSeq" id="XP_022316535.1"/>
    </source>
</evidence>
<accession>A0A8B8CQ38</accession>
<evidence type="ECO:0000256" key="2">
    <source>
        <dbReference type="ARBA" id="ARBA00004186"/>
    </source>
</evidence>
<dbReference type="OrthoDB" id="6361178at2759"/>
<feature type="region of interest" description="Disordered" evidence="12">
    <location>
        <begin position="423"/>
        <end position="456"/>
    </location>
</feature>
<dbReference type="GO" id="GO:0051301">
    <property type="term" value="P:cell division"/>
    <property type="evidence" value="ECO:0007669"/>
    <property type="project" value="UniProtKB-KW"/>
</dbReference>
<dbReference type="Pfam" id="PF15678">
    <property type="entry name" value="SPICE"/>
    <property type="match status" value="1"/>
</dbReference>